<organism evidence="2 3">
    <name type="scientific">Brevibacillus panacihumi</name>
    <dbReference type="NCBI Taxonomy" id="497735"/>
    <lineage>
        <taxon>Bacteria</taxon>
        <taxon>Bacillati</taxon>
        <taxon>Bacillota</taxon>
        <taxon>Bacilli</taxon>
        <taxon>Bacillales</taxon>
        <taxon>Paenibacillaceae</taxon>
        <taxon>Brevibacillus</taxon>
    </lineage>
</organism>
<feature type="domain" description="Alanyl-tRNA synthetase class IIc N-terminal" evidence="1">
    <location>
        <begin position="24"/>
        <end position="93"/>
    </location>
</feature>
<evidence type="ECO:0000313" key="2">
    <source>
        <dbReference type="EMBL" id="RNB74753.1"/>
    </source>
</evidence>
<dbReference type="AlphaFoldDB" id="A0A3M8CGW5"/>
<dbReference type="EMBL" id="RHHT01000048">
    <property type="protein sequence ID" value="RNB74753.1"/>
    <property type="molecule type" value="Genomic_DNA"/>
</dbReference>
<dbReference type="Gene3D" id="2.40.30.130">
    <property type="match status" value="1"/>
</dbReference>
<gene>
    <name evidence="2" type="ORF">EDM58_19780</name>
</gene>
<comment type="caution">
    <text evidence="2">The sequence shown here is derived from an EMBL/GenBank/DDBJ whole genome shotgun (WGS) entry which is preliminary data.</text>
</comment>
<dbReference type="GO" id="GO:0005524">
    <property type="term" value="F:ATP binding"/>
    <property type="evidence" value="ECO:0007669"/>
    <property type="project" value="InterPro"/>
</dbReference>
<proteinExistence type="predicted"/>
<dbReference type="InterPro" id="IPR051335">
    <property type="entry name" value="Alanyl-tRNA_Editing_Enzymes"/>
</dbReference>
<dbReference type="PANTHER" id="PTHR43462">
    <property type="entry name" value="ALANYL-TRNA EDITING PROTEIN"/>
    <property type="match status" value="1"/>
</dbReference>
<dbReference type="Proteomes" id="UP000281915">
    <property type="component" value="Unassembled WGS sequence"/>
</dbReference>
<sequence length="228" mass="25244">MKTELCYLNNTYRFTCKASIVDIGEDEQGKYIVVDKTIFHPKGGGQPSDIGTIKSKTSEFEVNAVVLRDGRVFHYGNSTIGNLRIGHEVALGIHALSRVSNARYHTAGHLIAFAGNKLYPKLNAQKGNHDPTAAYIDFQGHLLDDEIEHAAAMIESIVNQMISGGSKVEIKWEEKDGAILRYMCVPGVFEMPCGGTHIKSLDEVGEVKMKKVKKRGEYTRVSYLIVSQ</sequence>
<dbReference type="SUPFAM" id="SSF50447">
    <property type="entry name" value="Translation proteins"/>
    <property type="match status" value="1"/>
</dbReference>
<dbReference type="SUPFAM" id="SSF55186">
    <property type="entry name" value="ThrRS/AlaRS common domain"/>
    <property type="match status" value="1"/>
</dbReference>
<dbReference type="InterPro" id="IPR009000">
    <property type="entry name" value="Transl_B-barrel_sf"/>
</dbReference>
<evidence type="ECO:0000259" key="1">
    <source>
        <dbReference type="Pfam" id="PF01411"/>
    </source>
</evidence>
<evidence type="ECO:0000313" key="3">
    <source>
        <dbReference type="Proteomes" id="UP000281915"/>
    </source>
</evidence>
<reference evidence="2 3" key="1">
    <citation type="submission" date="2018-10" db="EMBL/GenBank/DDBJ databases">
        <title>Phylogenomics of Brevibacillus.</title>
        <authorList>
            <person name="Dunlap C."/>
        </authorList>
    </citation>
    <scope>NUCLEOTIDE SEQUENCE [LARGE SCALE GENOMIC DNA]</scope>
    <source>
        <strain evidence="2 3">JCM 15085</strain>
    </source>
</reference>
<dbReference type="GO" id="GO:0006419">
    <property type="term" value="P:alanyl-tRNA aminoacylation"/>
    <property type="evidence" value="ECO:0007669"/>
    <property type="project" value="InterPro"/>
</dbReference>
<dbReference type="InterPro" id="IPR018163">
    <property type="entry name" value="Thr/Ala-tRNA-synth_IIc_edit"/>
</dbReference>
<dbReference type="Gene3D" id="3.30.980.10">
    <property type="entry name" value="Threonyl-trna Synthetase, Chain A, domain 2"/>
    <property type="match status" value="1"/>
</dbReference>
<dbReference type="PANTHER" id="PTHR43462:SF2">
    <property type="entry name" value="THREONYL AND ALANYL TRNA SYNTHETASE SECOND ADDITIONAL DOMAIN-CONTAINING PROTEIN"/>
    <property type="match status" value="1"/>
</dbReference>
<accession>A0A3M8CGW5</accession>
<protein>
    <submittedName>
        <fullName evidence="2">Alanyl-tRNA editing protein</fullName>
    </submittedName>
</protein>
<dbReference type="InterPro" id="IPR018164">
    <property type="entry name" value="Ala-tRNA-synth_IIc_N"/>
</dbReference>
<dbReference type="Pfam" id="PF01411">
    <property type="entry name" value="tRNA-synt_2c"/>
    <property type="match status" value="1"/>
</dbReference>
<name>A0A3M8CGW5_9BACL</name>
<dbReference type="RefSeq" id="WP_122914847.1">
    <property type="nucleotide sequence ID" value="NZ_RHHT01000048.1"/>
</dbReference>
<dbReference type="GO" id="GO:0004813">
    <property type="term" value="F:alanine-tRNA ligase activity"/>
    <property type="evidence" value="ECO:0007669"/>
    <property type="project" value="InterPro"/>
</dbReference>